<dbReference type="InterPro" id="IPR001254">
    <property type="entry name" value="Trypsin_dom"/>
</dbReference>
<dbReference type="InterPro" id="IPR009003">
    <property type="entry name" value="Peptidase_S1_PA"/>
</dbReference>
<evidence type="ECO:0000256" key="4">
    <source>
        <dbReference type="SAM" id="SignalP"/>
    </source>
</evidence>
<dbReference type="SMART" id="SM00020">
    <property type="entry name" value="Tryp_SPc"/>
    <property type="match status" value="1"/>
</dbReference>
<keyword evidence="2" id="KW-0378">Hydrolase</keyword>
<dbReference type="InterPro" id="IPR001314">
    <property type="entry name" value="Peptidase_S1A"/>
</dbReference>
<evidence type="ECO:0000259" key="5">
    <source>
        <dbReference type="PROSITE" id="PS50240"/>
    </source>
</evidence>
<dbReference type="InterPro" id="IPR043504">
    <property type="entry name" value="Peptidase_S1_PA_chymotrypsin"/>
</dbReference>
<protein>
    <recommendedName>
        <fullName evidence="5">Peptidase S1 domain-containing protein</fullName>
    </recommendedName>
</protein>
<name>A0AA36LZX5_CYLNA</name>
<reference evidence="6" key="1">
    <citation type="submission" date="2023-07" db="EMBL/GenBank/DDBJ databases">
        <authorList>
            <consortium name="CYATHOMIX"/>
        </authorList>
    </citation>
    <scope>NUCLEOTIDE SEQUENCE</scope>
    <source>
        <strain evidence="6">N/A</strain>
    </source>
</reference>
<organism evidence="6 7">
    <name type="scientific">Cylicocyclus nassatus</name>
    <name type="common">Nematode worm</name>
    <dbReference type="NCBI Taxonomy" id="53992"/>
    <lineage>
        <taxon>Eukaryota</taxon>
        <taxon>Metazoa</taxon>
        <taxon>Ecdysozoa</taxon>
        <taxon>Nematoda</taxon>
        <taxon>Chromadorea</taxon>
        <taxon>Rhabditida</taxon>
        <taxon>Rhabditina</taxon>
        <taxon>Rhabditomorpha</taxon>
        <taxon>Strongyloidea</taxon>
        <taxon>Strongylidae</taxon>
        <taxon>Cylicocyclus</taxon>
    </lineage>
</organism>
<keyword evidence="4" id="KW-0732">Signal</keyword>
<keyword evidence="2" id="KW-0645">Protease</keyword>
<feature type="chain" id="PRO_5041273416" description="Peptidase S1 domain-containing protein" evidence="4">
    <location>
        <begin position="16"/>
        <end position="335"/>
    </location>
</feature>
<dbReference type="PROSITE" id="PS00135">
    <property type="entry name" value="TRYPSIN_SER"/>
    <property type="match status" value="1"/>
</dbReference>
<dbReference type="EMBL" id="CATQJL010000112">
    <property type="protein sequence ID" value="CAJ0594693.1"/>
    <property type="molecule type" value="Genomic_DNA"/>
</dbReference>
<dbReference type="PROSITE" id="PS50240">
    <property type="entry name" value="TRYPSIN_DOM"/>
    <property type="match status" value="1"/>
</dbReference>
<proteinExistence type="predicted"/>
<dbReference type="GO" id="GO:0004252">
    <property type="term" value="F:serine-type endopeptidase activity"/>
    <property type="evidence" value="ECO:0007669"/>
    <property type="project" value="InterPro"/>
</dbReference>
<feature type="signal peptide" evidence="4">
    <location>
        <begin position="1"/>
        <end position="15"/>
    </location>
</feature>
<evidence type="ECO:0000313" key="7">
    <source>
        <dbReference type="Proteomes" id="UP001176961"/>
    </source>
</evidence>
<keyword evidence="1" id="KW-1015">Disulfide bond</keyword>
<comment type="caution">
    <text evidence="6">The sequence shown here is derived from an EMBL/GenBank/DDBJ whole genome shotgun (WGS) entry which is preliminary data.</text>
</comment>
<dbReference type="PROSITE" id="PS00134">
    <property type="entry name" value="TRYPSIN_HIS"/>
    <property type="match status" value="1"/>
</dbReference>
<feature type="domain" description="Peptidase S1" evidence="5">
    <location>
        <begin position="40"/>
        <end position="309"/>
    </location>
</feature>
<dbReference type="PANTHER" id="PTHR24260">
    <property type="match status" value="1"/>
</dbReference>
<dbReference type="Pfam" id="PF00089">
    <property type="entry name" value="Trypsin"/>
    <property type="match status" value="1"/>
</dbReference>
<dbReference type="InterPro" id="IPR051333">
    <property type="entry name" value="CLIP_Serine_Protease"/>
</dbReference>
<dbReference type="GO" id="GO:0006508">
    <property type="term" value="P:proteolysis"/>
    <property type="evidence" value="ECO:0007669"/>
    <property type="project" value="UniProtKB-KW"/>
</dbReference>
<sequence>MTILWLLYLLQAAYAGKITWQENWMLKERCNAKGTGIWRLSNGSDWHLNSVQPPTRFAANQVNLPFAVALSRIRETFYYEPYSKVIGPEITLESPACSGVLISSRHILTAAHCLFLNKEFTCKQSLPLRKLTAQKIRVFLGSSRGATWRDNEMVEVASVHVHQDYDDVYEACRNKTSNDIAAIELKQDVRNSPICMPKGNANTPQNLVSIGYGKYKGDESLQAVVHNKIFKESAIVAYTKYKNESSIAGDSGGPLIQHLFGKHYLVGILSSFVIETVTTKQGQTVPTGEVSSRFVDVREHVDWICEKTGVCPLPEGSEDQEQPSPTASGWLLNPL</sequence>
<evidence type="ECO:0000313" key="6">
    <source>
        <dbReference type="EMBL" id="CAJ0594693.1"/>
    </source>
</evidence>
<dbReference type="InterPro" id="IPR033116">
    <property type="entry name" value="TRYPSIN_SER"/>
</dbReference>
<dbReference type="PANTHER" id="PTHR24260:SF132">
    <property type="entry name" value="PEPTIDASE S1 DOMAIN-CONTAINING PROTEIN"/>
    <property type="match status" value="1"/>
</dbReference>
<keyword evidence="2" id="KW-0720">Serine protease</keyword>
<evidence type="ECO:0000256" key="2">
    <source>
        <dbReference type="RuleBase" id="RU363034"/>
    </source>
</evidence>
<evidence type="ECO:0000256" key="1">
    <source>
        <dbReference type="ARBA" id="ARBA00023157"/>
    </source>
</evidence>
<evidence type="ECO:0000256" key="3">
    <source>
        <dbReference type="SAM" id="MobiDB-lite"/>
    </source>
</evidence>
<gene>
    <name evidence="6" type="ORF">CYNAS_LOCUS6676</name>
</gene>
<dbReference type="SUPFAM" id="SSF50494">
    <property type="entry name" value="Trypsin-like serine proteases"/>
    <property type="match status" value="1"/>
</dbReference>
<dbReference type="Gene3D" id="2.40.10.10">
    <property type="entry name" value="Trypsin-like serine proteases"/>
    <property type="match status" value="1"/>
</dbReference>
<dbReference type="AlphaFoldDB" id="A0AA36LZX5"/>
<dbReference type="PRINTS" id="PR00722">
    <property type="entry name" value="CHYMOTRYPSIN"/>
</dbReference>
<keyword evidence="7" id="KW-1185">Reference proteome</keyword>
<dbReference type="Proteomes" id="UP001176961">
    <property type="component" value="Unassembled WGS sequence"/>
</dbReference>
<feature type="region of interest" description="Disordered" evidence="3">
    <location>
        <begin position="312"/>
        <end position="335"/>
    </location>
</feature>
<dbReference type="InterPro" id="IPR018114">
    <property type="entry name" value="TRYPSIN_HIS"/>
</dbReference>
<accession>A0AA36LZX5</accession>